<reference evidence="3 4" key="1">
    <citation type="submission" date="2019-03" db="EMBL/GenBank/DDBJ databases">
        <title>Genomic Encyclopedia of Type Strains, Phase III (KMG-III): the genomes of soil and plant-associated and newly described type strains.</title>
        <authorList>
            <person name="Whitman W."/>
        </authorList>
    </citation>
    <scope>NUCLEOTIDE SEQUENCE [LARGE SCALE GENOMIC DNA]</scope>
    <source>
        <strain evidence="3 4">CGMCC 1.7002</strain>
    </source>
</reference>
<evidence type="ECO:0000256" key="1">
    <source>
        <dbReference type="ARBA" id="ARBA00007169"/>
    </source>
</evidence>
<dbReference type="OrthoDB" id="8480037at2"/>
<dbReference type="InterPro" id="IPR001031">
    <property type="entry name" value="Thioesterase"/>
</dbReference>
<sequence length="254" mass="28489">MHANDDLRSDLELVFMPAATSALQLFCFPQAGADAAIFKSWERFLSNDVQVTPVTLPGRGVRLDDVPPSDFQRLCDDVFEELRASQMNRFAFLGSSMGGWIAYELAWRFEQAGQAPEFIIALTSPSPDQPRHLPTLEDEARITDDLLAFNPNFKELMQYPELLELLLPTIISDFRMCAAYKPVNGRVISTDILAIAGNQDSVTRPETMQPWAQFTSGQFDLQQIDGEHSMHEAPSPELQNIVNDFVARKTHVTA</sequence>
<organism evidence="3 4">
    <name type="scientific">Maritalea mobilis</name>
    <dbReference type="NCBI Taxonomy" id="483324"/>
    <lineage>
        <taxon>Bacteria</taxon>
        <taxon>Pseudomonadati</taxon>
        <taxon>Pseudomonadota</taxon>
        <taxon>Alphaproteobacteria</taxon>
        <taxon>Hyphomicrobiales</taxon>
        <taxon>Devosiaceae</taxon>
        <taxon>Maritalea</taxon>
    </lineage>
</organism>
<evidence type="ECO:0000313" key="3">
    <source>
        <dbReference type="EMBL" id="TDQ66277.1"/>
    </source>
</evidence>
<dbReference type="EMBL" id="SNYR01000001">
    <property type="protein sequence ID" value="TDQ66277.1"/>
    <property type="molecule type" value="Genomic_DNA"/>
</dbReference>
<keyword evidence="3" id="KW-0378">Hydrolase</keyword>
<evidence type="ECO:0000259" key="2">
    <source>
        <dbReference type="Pfam" id="PF00975"/>
    </source>
</evidence>
<dbReference type="InterPro" id="IPR029058">
    <property type="entry name" value="AB_hydrolase_fold"/>
</dbReference>
<evidence type="ECO:0000313" key="4">
    <source>
        <dbReference type="Proteomes" id="UP000295391"/>
    </source>
</evidence>
<dbReference type="RefSeq" id="WP_133570981.1">
    <property type="nucleotide sequence ID" value="NZ_SNYR01000001.1"/>
</dbReference>
<accession>A0A4R6VU89</accession>
<dbReference type="InterPro" id="IPR012223">
    <property type="entry name" value="TEII"/>
</dbReference>
<comment type="caution">
    <text evidence="3">The sequence shown here is derived from an EMBL/GenBank/DDBJ whole genome shotgun (WGS) entry which is preliminary data.</text>
</comment>
<dbReference type="Gene3D" id="3.40.50.1820">
    <property type="entry name" value="alpha/beta hydrolase"/>
    <property type="match status" value="1"/>
</dbReference>
<dbReference type="PANTHER" id="PTHR11487:SF0">
    <property type="entry name" value="S-ACYL FATTY ACID SYNTHASE THIOESTERASE, MEDIUM CHAIN"/>
    <property type="match status" value="1"/>
</dbReference>
<dbReference type="AlphaFoldDB" id="A0A4R6VU89"/>
<feature type="domain" description="Thioesterase" evidence="2">
    <location>
        <begin position="24"/>
        <end position="232"/>
    </location>
</feature>
<dbReference type="GO" id="GO:0008610">
    <property type="term" value="P:lipid biosynthetic process"/>
    <property type="evidence" value="ECO:0007669"/>
    <property type="project" value="TreeGrafter"/>
</dbReference>
<gene>
    <name evidence="3" type="ORF">ATL17_0268</name>
</gene>
<dbReference type="Proteomes" id="UP000295391">
    <property type="component" value="Unassembled WGS sequence"/>
</dbReference>
<dbReference type="SUPFAM" id="SSF53474">
    <property type="entry name" value="alpha/beta-Hydrolases"/>
    <property type="match status" value="1"/>
</dbReference>
<protein>
    <submittedName>
        <fullName evidence="3">Medium-chain acyl-[acyl-carrier-protein] hydrolase</fullName>
    </submittedName>
</protein>
<dbReference type="Pfam" id="PF00975">
    <property type="entry name" value="Thioesterase"/>
    <property type="match status" value="1"/>
</dbReference>
<comment type="similarity">
    <text evidence="1">Belongs to the thioesterase family.</text>
</comment>
<proteinExistence type="inferred from homology"/>
<name>A0A4R6VU89_9HYPH</name>
<dbReference type="PANTHER" id="PTHR11487">
    <property type="entry name" value="THIOESTERASE"/>
    <property type="match status" value="1"/>
</dbReference>
<dbReference type="GO" id="GO:0016787">
    <property type="term" value="F:hydrolase activity"/>
    <property type="evidence" value="ECO:0007669"/>
    <property type="project" value="UniProtKB-KW"/>
</dbReference>
<keyword evidence="4" id="KW-1185">Reference proteome</keyword>